<reference evidence="3 5" key="2">
    <citation type="journal article" date="2011" name="PLoS Biol.">
        <title>Modernizing reference genome assemblies.</title>
        <authorList>
            <person name="Church D.M."/>
            <person name="Schneider V.A."/>
            <person name="Graves T."/>
            <person name="Auger K."/>
            <person name="Cunningham F."/>
            <person name="Bouk N."/>
            <person name="Chen H.C."/>
            <person name="Agarwala R."/>
            <person name="McLaren W.M."/>
            <person name="Ritchie G.R."/>
            <person name="Albracht D."/>
            <person name="Kremitzki M."/>
            <person name="Rock S."/>
            <person name="Kotkiewicz H."/>
            <person name="Kremitzki C."/>
            <person name="Wollam A."/>
            <person name="Trani L."/>
            <person name="Fulton L."/>
            <person name="Fulton R."/>
            <person name="Matthews L."/>
            <person name="Whitehead S."/>
            <person name="Chow W."/>
            <person name="Torrance J."/>
            <person name="Dunn M."/>
            <person name="Harden G."/>
            <person name="Threadgold G."/>
            <person name="Wood J."/>
            <person name="Collins J."/>
            <person name="Heath P."/>
            <person name="Griffiths G."/>
            <person name="Pelan S."/>
            <person name="Grafham D."/>
            <person name="Eichler E.E."/>
            <person name="Weinstock G."/>
            <person name="Mardis E.R."/>
            <person name="Wilson R.K."/>
            <person name="Howe K."/>
            <person name="Flicek P."/>
            <person name="Hubbard T."/>
        </authorList>
    </citation>
    <scope>NUCLEOTIDE SEQUENCE [LARGE SCALE GENOMIC DNA]</scope>
    <source>
        <strain evidence="3 5">C57BL/6J</strain>
    </source>
</reference>
<dbReference type="HOGENOM" id="CLU_117695_0_0_1"/>
<proteinExistence type="predicted"/>
<dbReference type="GeneTree" id="ENSGT01030000234531"/>
<keyword evidence="1" id="KW-0433">Leucine-rich repeat</keyword>
<dbReference type="CTD" id="194225"/>
<keyword evidence="2" id="KW-0677">Repeat</keyword>
<protein>
    <submittedName>
        <fullName evidence="3">PRAME like 27</fullName>
    </submittedName>
</protein>
<dbReference type="Ensembl" id="ENSMUST00000105768.2">
    <property type="protein sequence ID" value="ENSMUSP00000101394.2"/>
    <property type="gene ID" value="ENSMUSG00000029451.15"/>
</dbReference>
<dbReference type="Bgee" id="ENSMUSG00000029451">
    <property type="expression patterns" value="Expressed in primary oocyte and 7 other cell types or tissues"/>
</dbReference>
<evidence type="ECO:0000256" key="1">
    <source>
        <dbReference type="ARBA" id="ARBA00022614"/>
    </source>
</evidence>
<sequence>MVICQQCPDQDDSSEEETIDVYSPPTLLKLAIHRLLREEALAISSLKDLPNMLFPVLFEEAFIFGYTKILKAMIPEWPFSYLSIAVLIDNCNLESLKAVLEGLDILLAQKLHSSRCKLKEISWRDKNHGLDGIRPGSHEVEGLSEFMEQKHPNCVEKKKLKVPEEAIGIILHQ</sequence>
<dbReference type="AlphaFoldDB" id="A6PWA2"/>
<evidence type="ECO:0000313" key="4">
    <source>
        <dbReference type="MGI" id="MGI:3650203"/>
    </source>
</evidence>
<evidence type="ECO:0000256" key="2">
    <source>
        <dbReference type="ARBA" id="ARBA00022737"/>
    </source>
</evidence>
<evidence type="ECO:0000313" key="5">
    <source>
        <dbReference type="Proteomes" id="UP000000589"/>
    </source>
</evidence>
<dbReference type="PANTHER" id="PTHR14224">
    <property type="entry name" value="SIMILAR TO PREFERENTIALLY EXPRESSED ANTIGEN IN MELANOMA-LIKE 3"/>
    <property type="match status" value="1"/>
</dbReference>
<accession>A6PWA2</accession>
<keyword evidence="5" id="KW-1185">Reference proteome</keyword>
<reference evidence="3" key="4">
    <citation type="submission" date="2025-09" db="UniProtKB">
        <authorList>
            <consortium name="Ensembl"/>
        </authorList>
    </citation>
    <scope>IDENTIFICATION</scope>
    <source>
        <strain evidence="3">C57BL/6J</strain>
    </source>
</reference>
<reference evidence="3" key="3">
    <citation type="submission" date="2025-08" db="UniProtKB">
        <authorList>
            <consortium name="Ensembl"/>
        </authorList>
    </citation>
    <scope>IDENTIFICATION</scope>
    <source>
        <strain evidence="3">C57BL/6J</strain>
    </source>
</reference>
<dbReference type="VEuPathDB" id="HostDB:ENSMUSG00000029451"/>
<dbReference type="Proteomes" id="UP000000589">
    <property type="component" value="Chromosome 4"/>
</dbReference>
<dbReference type="GeneID" id="194225"/>
<organism evidence="3 5">
    <name type="scientific">Mus musculus</name>
    <name type="common">Mouse</name>
    <dbReference type="NCBI Taxonomy" id="10090"/>
    <lineage>
        <taxon>Eukaryota</taxon>
        <taxon>Metazoa</taxon>
        <taxon>Chordata</taxon>
        <taxon>Craniata</taxon>
        <taxon>Vertebrata</taxon>
        <taxon>Euteleostomi</taxon>
        <taxon>Mammalia</taxon>
        <taxon>Eutheria</taxon>
        <taxon>Euarchontoglires</taxon>
        <taxon>Glires</taxon>
        <taxon>Rodentia</taxon>
        <taxon>Myomorpha</taxon>
        <taxon>Muroidea</taxon>
        <taxon>Muridae</taxon>
        <taxon>Murinae</taxon>
        <taxon>Mus</taxon>
        <taxon>Mus</taxon>
    </lineage>
</organism>
<dbReference type="AGR" id="MGI:3650203"/>
<dbReference type="RefSeq" id="XP_030109227.1">
    <property type="nucleotide sequence ID" value="XM_030253367.1"/>
</dbReference>
<name>A6PWA2_MOUSE</name>
<dbReference type="InterPro" id="IPR050694">
    <property type="entry name" value="LRRC14/PRAME"/>
</dbReference>
<evidence type="ECO:0000313" key="3">
    <source>
        <dbReference type="Ensembl" id="ENSMUSP00000101394.2"/>
    </source>
</evidence>
<gene>
    <name evidence="3 4" type="primary">Pramel27</name>
</gene>
<reference evidence="3 5" key="1">
    <citation type="journal article" date="2009" name="PLoS Biol.">
        <title>Lineage-specific biology revealed by a finished genome assembly of the mouse.</title>
        <authorList>
            <consortium name="Mouse Genome Sequencing Consortium"/>
            <person name="Church D.M."/>
            <person name="Goodstadt L."/>
            <person name="Hillier L.W."/>
            <person name="Zody M.C."/>
            <person name="Goldstein S."/>
            <person name="She X."/>
            <person name="Bult C.J."/>
            <person name="Agarwala R."/>
            <person name="Cherry J.L."/>
            <person name="DiCuccio M."/>
            <person name="Hlavina W."/>
            <person name="Kapustin Y."/>
            <person name="Meric P."/>
            <person name="Maglott D."/>
            <person name="Birtle Z."/>
            <person name="Marques A.C."/>
            <person name="Graves T."/>
            <person name="Zhou S."/>
            <person name="Teague B."/>
            <person name="Potamousis K."/>
            <person name="Churas C."/>
            <person name="Place M."/>
            <person name="Herschleb J."/>
            <person name="Runnheim R."/>
            <person name="Forrest D."/>
            <person name="Amos-Landgraf J."/>
            <person name="Schwartz D.C."/>
            <person name="Cheng Z."/>
            <person name="Lindblad-Toh K."/>
            <person name="Eichler E.E."/>
            <person name="Ponting C.P."/>
        </authorList>
    </citation>
    <scope>NUCLEOTIDE SEQUENCE [LARGE SCALE GENOMIC DNA]</scope>
    <source>
        <strain evidence="3 5">C57BL/6J</strain>
    </source>
</reference>
<dbReference type="ExpressionAtlas" id="A6PWA2">
    <property type="expression patterns" value="baseline and differential"/>
</dbReference>
<dbReference type="PANTHER" id="PTHR14224:SF22">
    <property type="entry name" value="OOG4 PROTEIN-RELATED"/>
    <property type="match status" value="1"/>
</dbReference>
<dbReference type="MGI" id="MGI:3650203">
    <property type="gene designation" value="Pramel27"/>
</dbReference>